<accession>A0A382U544</accession>
<reference evidence="1" key="1">
    <citation type="submission" date="2018-05" db="EMBL/GenBank/DDBJ databases">
        <authorList>
            <person name="Lanie J.A."/>
            <person name="Ng W.-L."/>
            <person name="Kazmierczak K.M."/>
            <person name="Andrzejewski T.M."/>
            <person name="Davidsen T.M."/>
            <person name="Wayne K.J."/>
            <person name="Tettelin H."/>
            <person name="Glass J.I."/>
            <person name="Rusch D."/>
            <person name="Podicherti R."/>
            <person name="Tsui H.-C.T."/>
            <person name="Winkler M.E."/>
        </authorList>
    </citation>
    <scope>NUCLEOTIDE SEQUENCE</scope>
</reference>
<dbReference type="AlphaFoldDB" id="A0A382U544"/>
<feature type="non-terminal residue" evidence="1">
    <location>
        <position position="70"/>
    </location>
</feature>
<sequence length="70" mass="7353">MSVGDITIRIEVEGGTAKTATVLSAVRVNAMAWMNRSRGDADNPNLTDATYSVHIANSAANGIIHAAKKQ</sequence>
<dbReference type="EMBL" id="UINC01141265">
    <property type="protein sequence ID" value="SVD28901.1"/>
    <property type="molecule type" value="Genomic_DNA"/>
</dbReference>
<organism evidence="1">
    <name type="scientific">marine metagenome</name>
    <dbReference type="NCBI Taxonomy" id="408172"/>
    <lineage>
        <taxon>unclassified sequences</taxon>
        <taxon>metagenomes</taxon>
        <taxon>ecological metagenomes</taxon>
    </lineage>
</organism>
<gene>
    <name evidence="1" type="ORF">METZ01_LOCUS381755</name>
</gene>
<proteinExistence type="predicted"/>
<name>A0A382U544_9ZZZZ</name>
<evidence type="ECO:0000313" key="1">
    <source>
        <dbReference type="EMBL" id="SVD28901.1"/>
    </source>
</evidence>
<protein>
    <submittedName>
        <fullName evidence="1">Uncharacterized protein</fullName>
    </submittedName>
</protein>